<accession>A0A420VWL8</accession>
<comment type="caution">
    <text evidence="1">The sequence shown here is derived from an EMBL/GenBank/DDBJ whole genome shotgun (WGS) entry which is preliminary data.</text>
</comment>
<protein>
    <submittedName>
        <fullName evidence="1">DNA-binding protein</fullName>
    </submittedName>
</protein>
<dbReference type="OrthoDB" id="769412at2"/>
<evidence type="ECO:0000313" key="2">
    <source>
        <dbReference type="Proteomes" id="UP000282423"/>
    </source>
</evidence>
<sequence length="106" mass="12534">MRNRSEAIYQTLLAMLSLLQERKAAQNAVEPKEEESTEIQQVKTYTEEELMTVREAYLELKISRNTLDALRRQKKLTSIFKKRNVRLIRAEVEDAKKWYCLIKGKS</sequence>
<dbReference type="EMBL" id="RBWS01000011">
    <property type="protein sequence ID" value="RKO70778.1"/>
    <property type="molecule type" value="Genomic_DNA"/>
</dbReference>
<dbReference type="RefSeq" id="WP_121125297.1">
    <property type="nucleotide sequence ID" value="NZ_RBWS01000011.1"/>
</dbReference>
<evidence type="ECO:0000313" key="1">
    <source>
        <dbReference type="EMBL" id="RKO70778.1"/>
    </source>
</evidence>
<organism evidence="1 2">
    <name type="scientific">Sphingobacterium puteale</name>
    <dbReference type="NCBI Taxonomy" id="2420510"/>
    <lineage>
        <taxon>Bacteria</taxon>
        <taxon>Pseudomonadati</taxon>
        <taxon>Bacteroidota</taxon>
        <taxon>Sphingobacteriia</taxon>
        <taxon>Sphingobacteriales</taxon>
        <taxon>Sphingobacteriaceae</taxon>
        <taxon>Sphingobacterium</taxon>
    </lineage>
</organism>
<dbReference type="GO" id="GO:0003677">
    <property type="term" value="F:DNA binding"/>
    <property type="evidence" value="ECO:0007669"/>
    <property type="project" value="UniProtKB-KW"/>
</dbReference>
<keyword evidence="1" id="KW-0238">DNA-binding</keyword>
<proteinExistence type="predicted"/>
<name>A0A420VWL8_9SPHI</name>
<reference evidence="1 2" key="1">
    <citation type="submission" date="2018-10" db="EMBL/GenBank/DDBJ databases">
        <title>Sphingobacterium sp. M05W1-28.</title>
        <authorList>
            <person name="Cai H."/>
        </authorList>
    </citation>
    <scope>NUCLEOTIDE SEQUENCE [LARGE SCALE GENOMIC DNA]</scope>
    <source>
        <strain evidence="1 2">M05W1-28</strain>
    </source>
</reference>
<keyword evidence="2" id="KW-1185">Reference proteome</keyword>
<gene>
    <name evidence="1" type="ORF">D7322_16040</name>
</gene>
<dbReference type="AlphaFoldDB" id="A0A420VWL8"/>
<dbReference type="Proteomes" id="UP000282423">
    <property type="component" value="Unassembled WGS sequence"/>
</dbReference>